<dbReference type="EMBL" id="JABANN010000604">
    <property type="protein sequence ID" value="KAF4656082.1"/>
    <property type="molecule type" value="Genomic_DNA"/>
</dbReference>
<feature type="transmembrane region" description="Helical" evidence="6">
    <location>
        <begin position="28"/>
        <end position="47"/>
    </location>
</feature>
<gene>
    <name evidence="8" type="ORF">FOL46_008006</name>
    <name evidence="9" type="ORF">FOZ61_010507</name>
</gene>
<proteinExistence type="predicted"/>
<evidence type="ECO:0000313" key="10">
    <source>
        <dbReference type="Proteomes" id="UP000570595"/>
    </source>
</evidence>
<evidence type="ECO:0000259" key="7">
    <source>
        <dbReference type="PROSITE" id="PS50850"/>
    </source>
</evidence>
<evidence type="ECO:0000256" key="1">
    <source>
        <dbReference type="ARBA" id="ARBA00004141"/>
    </source>
</evidence>
<dbReference type="Proteomes" id="UP000572268">
    <property type="component" value="Unassembled WGS sequence"/>
</dbReference>
<reference evidence="10 11" key="1">
    <citation type="submission" date="2020-04" db="EMBL/GenBank/DDBJ databases">
        <title>Perkinsus olseni comparative genomics.</title>
        <authorList>
            <person name="Bogema D.R."/>
        </authorList>
    </citation>
    <scope>NUCLEOTIDE SEQUENCE [LARGE SCALE GENOMIC DNA]</scope>
    <source>
        <strain evidence="9">ATCC PRA-179</strain>
        <strain evidence="8">ATCC PRA-31</strain>
    </source>
</reference>
<keyword evidence="5 6" id="KW-0472">Membrane</keyword>
<dbReference type="SUPFAM" id="SSF103473">
    <property type="entry name" value="MFS general substrate transporter"/>
    <property type="match status" value="1"/>
</dbReference>
<dbReference type="EMBL" id="JABAHT010000086">
    <property type="protein sequence ID" value="KAF4665826.1"/>
    <property type="molecule type" value="Genomic_DNA"/>
</dbReference>
<dbReference type="PANTHER" id="PTHR23504">
    <property type="entry name" value="MAJOR FACILITATOR SUPERFAMILY DOMAIN-CONTAINING PROTEIN 10"/>
    <property type="match status" value="1"/>
</dbReference>
<dbReference type="InterPro" id="IPR001958">
    <property type="entry name" value="Tet-R_TetA/multi-R_MdtG-like"/>
</dbReference>
<evidence type="ECO:0000256" key="4">
    <source>
        <dbReference type="ARBA" id="ARBA00022989"/>
    </source>
</evidence>
<dbReference type="PRINTS" id="PR01035">
    <property type="entry name" value="TCRTETA"/>
</dbReference>
<feature type="transmembrane region" description="Helical" evidence="6">
    <location>
        <begin position="132"/>
        <end position="154"/>
    </location>
</feature>
<organism evidence="8 11">
    <name type="scientific">Perkinsus olseni</name>
    <name type="common">Perkinsus atlanticus</name>
    <dbReference type="NCBI Taxonomy" id="32597"/>
    <lineage>
        <taxon>Eukaryota</taxon>
        <taxon>Sar</taxon>
        <taxon>Alveolata</taxon>
        <taxon>Perkinsozoa</taxon>
        <taxon>Perkinsea</taxon>
        <taxon>Perkinsida</taxon>
        <taxon>Perkinsidae</taxon>
        <taxon>Perkinsus</taxon>
    </lineage>
</organism>
<dbReference type="InterPro" id="IPR005829">
    <property type="entry name" value="Sugar_transporter_CS"/>
</dbReference>
<feature type="transmembrane region" description="Helical" evidence="6">
    <location>
        <begin position="413"/>
        <end position="431"/>
    </location>
</feature>
<comment type="caution">
    <text evidence="8">The sequence shown here is derived from an EMBL/GenBank/DDBJ whole genome shotgun (WGS) entry which is preliminary data.</text>
</comment>
<feature type="transmembrane region" description="Helical" evidence="6">
    <location>
        <begin position="197"/>
        <end position="215"/>
    </location>
</feature>
<evidence type="ECO:0000256" key="2">
    <source>
        <dbReference type="ARBA" id="ARBA00022448"/>
    </source>
</evidence>
<feature type="transmembrane region" description="Helical" evidence="6">
    <location>
        <begin position="166"/>
        <end position="191"/>
    </location>
</feature>
<dbReference type="PANTHER" id="PTHR23504:SF15">
    <property type="entry name" value="MAJOR FACILITATOR SUPERFAMILY (MFS) PROFILE DOMAIN-CONTAINING PROTEIN"/>
    <property type="match status" value="1"/>
</dbReference>
<name>A0A7J6LA78_PEROL</name>
<dbReference type="GO" id="GO:0022857">
    <property type="term" value="F:transmembrane transporter activity"/>
    <property type="evidence" value="ECO:0007669"/>
    <property type="project" value="InterPro"/>
</dbReference>
<feature type="transmembrane region" description="Helical" evidence="6">
    <location>
        <begin position="76"/>
        <end position="96"/>
    </location>
</feature>
<protein>
    <recommendedName>
        <fullName evidence="7">Major facilitator superfamily (MFS) profile domain-containing protein</fullName>
    </recommendedName>
</protein>
<evidence type="ECO:0000256" key="6">
    <source>
        <dbReference type="SAM" id="Phobius"/>
    </source>
</evidence>
<dbReference type="Pfam" id="PF07690">
    <property type="entry name" value="MFS_1"/>
    <property type="match status" value="1"/>
</dbReference>
<dbReference type="Gene3D" id="1.20.1250.20">
    <property type="entry name" value="MFS general substrate transporter like domains"/>
    <property type="match status" value="1"/>
</dbReference>
<feature type="transmembrane region" description="Helical" evidence="6">
    <location>
        <begin position="285"/>
        <end position="309"/>
    </location>
</feature>
<evidence type="ECO:0000313" key="8">
    <source>
        <dbReference type="EMBL" id="KAF4656082.1"/>
    </source>
</evidence>
<evidence type="ECO:0000313" key="9">
    <source>
        <dbReference type="EMBL" id="KAF4665826.1"/>
    </source>
</evidence>
<dbReference type="Proteomes" id="UP000570595">
    <property type="component" value="Unassembled WGS sequence"/>
</dbReference>
<evidence type="ECO:0000313" key="11">
    <source>
        <dbReference type="Proteomes" id="UP000572268"/>
    </source>
</evidence>
<dbReference type="GO" id="GO:0016020">
    <property type="term" value="C:membrane"/>
    <property type="evidence" value="ECO:0007669"/>
    <property type="project" value="UniProtKB-SubCell"/>
</dbReference>
<feature type="domain" description="Major facilitator superfamily (MFS) profile" evidence="7">
    <location>
        <begin position="32"/>
        <end position="435"/>
    </location>
</feature>
<feature type="transmembrane region" description="Helical" evidence="6">
    <location>
        <begin position="321"/>
        <end position="339"/>
    </location>
</feature>
<dbReference type="InterPro" id="IPR011701">
    <property type="entry name" value="MFS"/>
</dbReference>
<dbReference type="InterPro" id="IPR020846">
    <property type="entry name" value="MFS_dom"/>
</dbReference>
<dbReference type="AlphaFoldDB" id="A0A7J6LA78"/>
<feature type="transmembrane region" description="Helical" evidence="6">
    <location>
        <begin position="383"/>
        <end position="407"/>
    </location>
</feature>
<feature type="transmembrane region" description="Helical" evidence="6">
    <location>
        <begin position="345"/>
        <end position="362"/>
    </location>
</feature>
<evidence type="ECO:0000256" key="5">
    <source>
        <dbReference type="ARBA" id="ARBA00023136"/>
    </source>
</evidence>
<dbReference type="InterPro" id="IPR036259">
    <property type="entry name" value="MFS_trans_sf"/>
</dbReference>
<dbReference type="PROSITE" id="PS00216">
    <property type="entry name" value="SUGAR_TRANSPORT_1"/>
    <property type="match status" value="1"/>
</dbReference>
<accession>A0A7J6LA78</accession>
<comment type="subcellular location">
    <subcellularLocation>
        <location evidence="1">Membrane</location>
        <topology evidence="1">Multi-pass membrane protein</topology>
    </subcellularLocation>
</comment>
<keyword evidence="2" id="KW-0813">Transport</keyword>
<keyword evidence="4 6" id="KW-1133">Transmembrane helix</keyword>
<keyword evidence="3 6" id="KW-0812">Transmembrane</keyword>
<dbReference type="OrthoDB" id="419616at2759"/>
<feature type="transmembrane region" description="Helical" evidence="6">
    <location>
        <begin position="253"/>
        <end position="273"/>
    </location>
</feature>
<dbReference type="PROSITE" id="PS50850">
    <property type="entry name" value="MFS"/>
    <property type="match status" value="1"/>
</dbReference>
<sequence length="437" mass="47776">MSIATEEGQSRIPLLPGSRLNASTAPRVQTYHFVLVFMSFVIDYLGVSRPFNILPMLVDKRSARHLRGCEDLDQGLALSLVLVSHSVGMIISPPIMGRLSDEFGRKPLLLASMLGVSVGYGLMASSESYWPFILYRFITGLAGGGRPVVSAFIAENAPDPDSRTTYLGYLGMIPGFCICVAPSIGGILAIFGLWVPFLVNFLWAGVEFVLLFLFLPSCSFTPTDNNRHEVLPSSAMIVHETSLDNDSRVSRNIYTLLFSMSTLSMLTIMQLGYSSPLVMRDLFSMTPLTMGLSNFGDGIFIVLGTRVFIYLRNRIRFTSSAIGTVSYVLYGFSSLIAPLTLGNVIAYFALKWVLLGIFSSMFQDALPNMVAELTPDDRLGAMMGYLSFAQGIGRLLATIVTGPLLFYSPPLPFLMGGIQALVAGSMSLCLHRKLLRV</sequence>
<evidence type="ECO:0000256" key="3">
    <source>
        <dbReference type="ARBA" id="ARBA00022692"/>
    </source>
</evidence>